<reference evidence="7" key="1">
    <citation type="journal article" date="2017" name="Med. Chem. Commun.">
        <title>Nonomuraea sp. ATCC 55076 harbours the largest actinomycete chromosome to date and the kistamicin biosynthetic gene cluster.</title>
        <authorList>
            <person name="Nazari B."/>
            <person name="Forneris C.C."/>
            <person name="Gibson M.I."/>
            <person name="Moon K."/>
            <person name="Schramma K.R."/>
            <person name="Seyedsayamdost M.R."/>
        </authorList>
    </citation>
    <scope>NUCLEOTIDE SEQUENCE [LARGE SCALE GENOMIC DNA]</scope>
    <source>
        <strain evidence="7">ATCC 55076</strain>
    </source>
</reference>
<dbReference type="SUPFAM" id="SSF46785">
    <property type="entry name" value="Winged helix' DNA-binding domain"/>
    <property type="match status" value="1"/>
</dbReference>
<dbReference type="InterPro" id="IPR036388">
    <property type="entry name" value="WH-like_DNA-bd_sf"/>
</dbReference>
<dbReference type="Pfam" id="PF09339">
    <property type="entry name" value="HTH_IclR"/>
    <property type="match status" value="1"/>
</dbReference>
<keyword evidence="3" id="KW-0804">Transcription</keyword>
<dbReference type="PANTHER" id="PTHR30136:SF24">
    <property type="entry name" value="HTH-TYPE TRANSCRIPTIONAL REPRESSOR ALLR"/>
    <property type="match status" value="1"/>
</dbReference>
<dbReference type="AlphaFoldDB" id="A0A1V0A358"/>
<dbReference type="PROSITE" id="PS51077">
    <property type="entry name" value="HTH_ICLR"/>
    <property type="match status" value="1"/>
</dbReference>
<dbReference type="GO" id="GO:0045892">
    <property type="term" value="P:negative regulation of DNA-templated transcription"/>
    <property type="evidence" value="ECO:0007669"/>
    <property type="project" value="TreeGrafter"/>
</dbReference>
<sequence>MSEQNSADKLVGSDRVLAVLAELARHPDGIGLEEMARAVASPKPTVHRALAALRRAGFAAQHGHGRYVLGDEFLRMAFAHHEARPDHVRVMPVLKALCDRYGETAHYAVLDGPSVVYRSKLDPASGAVRLTSVVGGRNPAHCTAVGKVLLADALPTREAVEAWADGRTLERPTERSIGTVEELHAELTRIREQGYATDDQENEPGVNCVAVAAYLTSPTVPSGAISVSGLAYRTPLKRLIDDLPAIRAIVSGEEHS</sequence>
<dbReference type="SMART" id="SM00346">
    <property type="entry name" value="HTH_ICLR"/>
    <property type="match status" value="1"/>
</dbReference>
<dbReference type="InterPro" id="IPR005471">
    <property type="entry name" value="Tscrpt_reg_IclR_N"/>
</dbReference>
<dbReference type="STRING" id="1909395.BKM31_27125"/>
<dbReference type="EMBL" id="CP017717">
    <property type="protein sequence ID" value="AQZ64646.1"/>
    <property type="molecule type" value="Genomic_DNA"/>
</dbReference>
<feature type="domain" description="IclR-ED" evidence="5">
    <location>
        <begin position="72"/>
        <end position="256"/>
    </location>
</feature>
<dbReference type="PANTHER" id="PTHR30136">
    <property type="entry name" value="HELIX-TURN-HELIX TRANSCRIPTIONAL REGULATOR, ICLR FAMILY"/>
    <property type="match status" value="1"/>
</dbReference>
<evidence type="ECO:0000259" key="4">
    <source>
        <dbReference type="PROSITE" id="PS51077"/>
    </source>
</evidence>
<proteinExistence type="predicted"/>
<dbReference type="Proteomes" id="UP000190797">
    <property type="component" value="Chromosome"/>
</dbReference>
<keyword evidence="2" id="KW-0238">DNA-binding</keyword>
<dbReference type="InterPro" id="IPR036390">
    <property type="entry name" value="WH_DNA-bd_sf"/>
</dbReference>
<feature type="domain" description="HTH iclR-type" evidence="4">
    <location>
        <begin position="10"/>
        <end position="71"/>
    </location>
</feature>
<dbReference type="Gene3D" id="1.10.10.10">
    <property type="entry name" value="Winged helix-like DNA-binding domain superfamily/Winged helix DNA-binding domain"/>
    <property type="match status" value="1"/>
</dbReference>
<dbReference type="OrthoDB" id="8479143at2"/>
<dbReference type="Gene3D" id="3.30.450.40">
    <property type="match status" value="1"/>
</dbReference>
<evidence type="ECO:0000313" key="7">
    <source>
        <dbReference type="Proteomes" id="UP000190797"/>
    </source>
</evidence>
<keyword evidence="7" id="KW-1185">Reference proteome</keyword>
<keyword evidence="1" id="KW-0805">Transcription regulation</keyword>
<evidence type="ECO:0000256" key="1">
    <source>
        <dbReference type="ARBA" id="ARBA00023015"/>
    </source>
</evidence>
<protein>
    <submittedName>
        <fullName evidence="6">IclR family transcriptional regulator</fullName>
    </submittedName>
</protein>
<dbReference type="GO" id="GO:0003700">
    <property type="term" value="F:DNA-binding transcription factor activity"/>
    <property type="evidence" value="ECO:0007669"/>
    <property type="project" value="TreeGrafter"/>
</dbReference>
<dbReference type="InterPro" id="IPR029016">
    <property type="entry name" value="GAF-like_dom_sf"/>
</dbReference>
<dbReference type="SUPFAM" id="SSF55781">
    <property type="entry name" value="GAF domain-like"/>
    <property type="match status" value="1"/>
</dbReference>
<name>A0A1V0A358_9ACTN</name>
<dbReference type="GO" id="GO:0003677">
    <property type="term" value="F:DNA binding"/>
    <property type="evidence" value="ECO:0007669"/>
    <property type="project" value="UniProtKB-KW"/>
</dbReference>
<dbReference type="Pfam" id="PF01614">
    <property type="entry name" value="IclR_C"/>
    <property type="match status" value="1"/>
</dbReference>
<dbReference type="KEGG" id="noa:BKM31_27125"/>
<dbReference type="PROSITE" id="PS51078">
    <property type="entry name" value="ICLR_ED"/>
    <property type="match status" value="1"/>
</dbReference>
<evidence type="ECO:0000259" key="5">
    <source>
        <dbReference type="PROSITE" id="PS51078"/>
    </source>
</evidence>
<dbReference type="RefSeq" id="WP_080040893.1">
    <property type="nucleotide sequence ID" value="NZ_CP017717.1"/>
</dbReference>
<dbReference type="InterPro" id="IPR014757">
    <property type="entry name" value="Tscrpt_reg_IclR_C"/>
</dbReference>
<accession>A0A1V0A358</accession>
<evidence type="ECO:0000256" key="2">
    <source>
        <dbReference type="ARBA" id="ARBA00023125"/>
    </source>
</evidence>
<gene>
    <name evidence="6" type="ORF">BKM31_27125</name>
</gene>
<evidence type="ECO:0000256" key="3">
    <source>
        <dbReference type="ARBA" id="ARBA00023163"/>
    </source>
</evidence>
<dbReference type="InterPro" id="IPR050707">
    <property type="entry name" value="HTH_MetabolicPath_Reg"/>
</dbReference>
<organism evidence="6 7">
    <name type="scientific">[Actinomadura] parvosata subsp. kistnae</name>
    <dbReference type="NCBI Taxonomy" id="1909395"/>
    <lineage>
        <taxon>Bacteria</taxon>
        <taxon>Bacillati</taxon>
        <taxon>Actinomycetota</taxon>
        <taxon>Actinomycetes</taxon>
        <taxon>Streptosporangiales</taxon>
        <taxon>Streptosporangiaceae</taxon>
        <taxon>Nonomuraea</taxon>
    </lineage>
</organism>
<evidence type="ECO:0000313" key="6">
    <source>
        <dbReference type="EMBL" id="AQZ64646.1"/>
    </source>
</evidence>